<feature type="compositionally biased region" description="Basic residues" evidence="1">
    <location>
        <begin position="138"/>
        <end position="158"/>
    </location>
</feature>
<gene>
    <name evidence="2" type="ORF">PVAP13_4NG215533</name>
</gene>
<reference evidence="2 3" key="1">
    <citation type="submission" date="2020-05" db="EMBL/GenBank/DDBJ databases">
        <title>WGS assembly of Panicum virgatum.</title>
        <authorList>
            <person name="Lovell J.T."/>
            <person name="Jenkins J."/>
            <person name="Shu S."/>
            <person name="Juenger T.E."/>
            <person name="Schmutz J."/>
        </authorList>
    </citation>
    <scope>NUCLEOTIDE SEQUENCE [LARGE SCALE GENOMIC DNA]</scope>
    <source>
        <strain evidence="3">cv. AP13</strain>
    </source>
</reference>
<evidence type="ECO:0000313" key="3">
    <source>
        <dbReference type="Proteomes" id="UP000823388"/>
    </source>
</evidence>
<protein>
    <submittedName>
        <fullName evidence="2">Uncharacterized protein</fullName>
    </submittedName>
</protein>
<dbReference type="Proteomes" id="UP000823388">
    <property type="component" value="Chromosome 4N"/>
</dbReference>
<dbReference type="AlphaFoldDB" id="A0A8T0T8X8"/>
<feature type="compositionally biased region" description="Polar residues" evidence="1">
    <location>
        <begin position="47"/>
        <end position="60"/>
    </location>
</feature>
<evidence type="ECO:0000256" key="1">
    <source>
        <dbReference type="SAM" id="MobiDB-lite"/>
    </source>
</evidence>
<proteinExistence type="predicted"/>
<accession>A0A8T0T8X8</accession>
<organism evidence="2 3">
    <name type="scientific">Panicum virgatum</name>
    <name type="common">Blackwell switchgrass</name>
    <dbReference type="NCBI Taxonomy" id="38727"/>
    <lineage>
        <taxon>Eukaryota</taxon>
        <taxon>Viridiplantae</taxon>
        <taxon>Streptophyta</taxon>
        <taxon>Embryophyta</taxon>
        <taxon>Tracheophyta</taxon>
        <taxon>Spermatophyta</taxon>
        <taxon>Magnoliopsida</taxon>
        <taxon>Liliopsida</taxon>
        <taxon>Poales</taxon>
        <taxon>Poaceae</taxon>
        <taxon>PACMAD clade</taxon>
        <taxon>Panicoideae</taxon>
        <taxon>Panicodae</taxon>
        <taxon>Paniceae</taxon>
        <taxon>Panicinae</taxon>
        <taxon>Panicum</taxon>
        <taxon>Panicum sect. Hiantes</taxon>
    </lineage>
</organism>
<comment type="caution">
    <text evidence="2">The sequence shown here is derived from an EMBL/GenBank/DDBJ whole genome shotgun (WGS) entry which is preliminary data.</text>
</comment>
<sequence length="158" mass="16948">MTISSLLLTQASHHGTTTRSSIRAIQSIGEAIASTTVHNLRWNKQTSRTGTGVLPGSQSAVLPGPGPAPTTATRGGDDGARPNVRRHGVQVAGPATRRNAASEIHIQRKGNEAGPRKIKANLSACARVATHGVSTRRASSRGRRRTRRYGLRRHRDQR</sequence>
<feature type="region of interest" description="Disordered" evidence="1">
    <location>
        <begin position="129"/>
        <end position="158"/>
    </location>
</feature>
<evidence type="ECO:0000313" key="2">
    <source>
        <dbReference type="EMBL" id="KAG2606747.1"/>
    </source>
</evidence>
<dbReference type="EMBL" id="CM029044">
    <property type="protein sequence ID" value="KAG2606747.1"/>
    <property type="molecule type" value="Genomic_DNA"/>
</dbReference>
<name>A0A8T0T8X8_PANVG</name>
<keyword evidence="3" id="KW-1185">Reference proteome</keyword>
<feature type="region of interest" description="Disordered" evidence="1">
    <location>
        <begin position="47"/>
        <end position="85"/>
    </location>
</feature>